<keyword evidence="6 8" id="KW-0862">Zinc</keyword>
<dbReference type="PROSITE" id="PS00903">
    <property type="entry name" value="CYT_DCMP_DEAMINASES_1"/>
    <property type="match status" value="1"/>
</dbReference>
<comment type="function">
    <text evidence="8">Catalyzes the deamination of adenosine to inosine at the wobble position 34 of tRNA(Arg2).</text>
</comment>
<gene>
    <name evidence="8" type="primary">tadA</name>
    <name evidence="10" type="ORF">DJ019_19770</name>
</gene>
<dbReference type="Gene3D" id="3.40.140.10">
    <property type="entry name" value="Cytidine Deaminase, domain 2"/>
    <property type="match status" value="1"/>
</dbReference>
<dbReference type="GO" id="GO:0002100">
    <property type="term" value="P:tRNA wobble adenosine to inosine editing"/>
    <property type="evidence" value="ECO:0007669"/>
    <property type="project" value="UniProtKB-UniRule"/>
</dbReference>
<evidence type="ECO:0000256" key="6">
    <source>
        <dbReference type="ARBA" id="ARBA00022833"/>
    </source>
</evidence>
<comment type="similarity">
    <text evidence="1">Belongs to the cytidine and deoxycytidylate deaminase family. ADAT2 subfamily.</text>
</comment>
<feature type="binding site" evidence="8">
    <location>
        <position position="48"/>
    </location>
    <ligand>
        <name>Zn(2+)</name>
        <dbReference type="ChEBI" id="CHEBI:29105"/>
        <note>catalytic</note>
    </ligand>
</feature>
<dbReference type="SUPFAM" id="SSF53927">
    <property type="entry name" value="Cytidine deaminase-like"/>
    <property type="match status" value="1"/>
</dbReference>
<keyword evidence="4 8" id="KW-0479">Metal-binding</keyword>
<evidence type="ECO:0000256" key="2">
    <source>
        <dbReference type="ARBA" id="ARBA00011738"/>
    </source>
</evidence>
<evidence type="ECO:0000313" key="10">
    <source>
        <dbReference type="EMBL" id="RAK62118.1"/>
    </source>
</evidence>
<dbReference type="EMBL" id="QFYS01000013">
    <property type="protein sequence ID" value="RAK62118.1"/>
    <property type="molecule type" value="Genomic_DNA"/>
</dbReference>
<proteinExistence type="inferred from homology"/>
<dbReference type="Pfam" id="PF00383">
    <property type="entry name" value="dCMP_cyt_deam_1"/>
    <property type="match status" value="1"/>
</dbReference>
<keyword evidence="3 8" id="KW-0819">tRNA processing</keyword>
<dbReference type="EC" id="3.5.4.33" evidence="8"/>
<feature type="active site" description="Proton donor" evidence="8">
    <location>
        <position position="50"/>
    </location>
</feature>
<evidence type="ECO:0000256" key="4">
    <source>
        <dbReference type="ARBA" id="ARBA00022723"/>
    </source>
</evidence>
<dbReference type="PROSITE" id="PS51747">
    <property type="entry name" value="CYT_DCMP_DEAMINASES_2"/>
    <property type="match status" value="1"/>
</dbReference>
<keyword evidence="5 8" id="KW-0378">Hydrolase</keyword>
<evidence type="ECO:0000256" key="5">
    <source>
        <dbReference type="ARBA" id="ARBA00022801"/>
    </source>
</evidence>
<dbReference type="Proteomes" id="UP000249524">
    <property type="component" value="Unassembled WGS sequence"/>
</dbReference>
<dbReference type="PANTHER" id="PTHR11079:SF202">
    <property type="entry name" value="TRNA-SPECIFIC ADENOSINE DEAMINASE"/>
    <property type="match status" value="1"/>
</dbReference>
<dbReference type="OrthoDB" id="9802676at2"/>
<evidence type="ECO:0000256" key="1">
    <source>
        <dbReference type="ARBA" id="ARBA00010669"/>
    </source>
</evidence>
<feature type="binding site" evidence="8">
    <location>
        <position position="78"/>
    </location>
    <ligand>
        <name>Zn(2+)</name>
        <dbReference type="ChEBI" id="CHEBI:29105"/>
        <note>catalytic</note>
    </ligand>
</feature>
<accession>A0A328BAP8</accession>
<organism evidence="10 11">
    <name type="scientific">Phenylobacterium kunshanense</name>
    <dbReference type="NCBI Taxonomy" id="1445034"/>
    <lineage>
        <taxon>Bacteria</taxon>
        <taxon>Pseudomonadati</taxon>
        <taxon>Pseudomonadota</taxon>
        <taxon>Alphaproteobacteria</taxon>
        <taxon>Caulobacterales</taxon>
        <taxon>Caulobacteraceae</taxon>
        <taxon>Phenylobacterium</taxon>
    </lineage>
</organism>
<dbReference type="InterPro" id="IPR028883">
    <property type="entry name" value="tRNA_aden_deaminase"/>
</dbReference>
<dbReference type="InterPro" id="IPR002125">
    <property type="entry name" value="CMP_dCMP_dom"/>
</dbReference>
<dbReference type="GO" id="GO:0008270">
    <property type="term" value="F:zinc ion binding"/>
    <property type="evidence" value="ECO:0007669"/>
    <property type="project" value="UniProtKB-UniRule"/>
</dbReference>
<dbReference type="NCBIfam" id="NF008113">
    <property type="entry name" value="PRK10860.1"/>
    <property type="match status" value="1"/>
</dbReference>
<evidence type="ECO:0000256" key="3">
    <source>
        <dbReference type="ARBA" id="ARBA00022694"/>
    </source>
</evidence>
<dbReference type="InterPro" id="IPR016193">
    <property type="entry name" value="Cytidine_deaminase-like"/>
</dbReference>
<comment type="subunit">
    <text evidence="2 8">Homodimer.</text>
</comment>
<evidence type="ECO:0000259" key="9">
    <source>
        <dbReference type="PROSITE" id="PS51747"/>
    </source>
</evidence>
<evidence type="ECO:0000256" key="7">
    <source>
        <dbReference type="ARBA" id="ARBA00048045"/>
    </source>
</evidence>
<protein>
    <recommendedName>
        <fullName evidence="8">tRNA-specific adenosine deaminase</fullName>
        <ecNumber evidence="8">3.5.4.33</ecNumber>
    </recommendedName>
</protein>
<feature type="domain" description="CMP/dCMP-type deaminase" evidence="9">
    <location>
        <begin position="1"/>
        <end position="106"/>
    </location>
</feature>
<reference evidence="10 11" key="1">
    <citation type="submission" date="2018-05" db="EMBL/GenBank/DDBJ databases">
        <authorList>
            <person name="Lanie J.A."/>
            <person name="Ng W.-L."/>
            <person name="Kazmierczak K.M."/>
            <person name="Andrzejewski T.M."/>
            <person name="Davidsen T.M."/>
            <person name="Wayne K.J."/>
            <person name="Tettelin H."/>
            <person name="Glass J.I."/>
            <person name="Rusch D."/>
            <person name="Podicherti R."/>
            <person name="Tsui H.-C.T."/>
            <person name="Winkler M.E."/>
        </authorList>
    </citation>
    <scope>NUCLEOTIDE SEQUENCE [LARGE SCALE GENOMIC DNA]</scope>
    <source>
        <strain evidence="10 11">BUT-10</strain>
    </source>
</reference>
<comment type="catalytic activity">
    <reaction evidence="7 8">
        <text>adenosine(34) in tRNA + H2O + H(+) = inosine(34) in tRNA + NH4(+)</text>
        <dbReference type="Rhea" id="RHEA:43168"/>
        <dbReference type="Rhea" id="RHEA-COMP:10373"/>
        <dbReference type="Rhea" id="RHEA-COMP:10374"/>
        <dbReference type="ChEBI" id="CHEBI:15377"/>
        <dbReference type="ChEBI" id="CHEBI:15378"/>
        <dbReference type="ChEBI" id="CHEBI:28938"/>
        <dbReference type="ChEBI" id="CHEBI:74411"/>
        <dbReference type="ChEBI" id="CHEBI:82852"/>
        <dbReference type="EC" id="3.5.4.33"/>
    </reaction>
</comment>
<sequence>MRIALEAAQAAADAGETPVGAVIVDPATGEVVAVGANQPIGSHDPTAHAEVVALRAAAAKLGNYRLTNLTLYVTLEPCAMCAGAISHARIGRVVFGAEDPKGGAVVHGPRFFEQPTCHWRPQVEGGVLAEESSAMLKGFFQARRRAKP</sequence>
<keyword evidence="11" id="KW-1185">Reference proteome</keyword>
<dbReference type="HAMAP" id="MF_00972">
    <property type="entry name" value="tRNA_aden_deaminase"/>
    <property type="match status" value="1"/>
</dbReference>
<dbReference type="PANTHER" id="PTHR11079">
    <property type="entry name" value="CYTOSINE DEAMINASE FAMILY MEMBER"/>
    <property type="match status" value="1"/>
</dbReference>
<dbReference type="RefSeq" id="WP_111278420.1">
    <property type="nucleotide sequence ID" value="NZ_QFYS01000013.1"/>
</dbReference>
<evidence type="ECO:0000256" key="8">
    <source>
        <dbReference type="HAMAP-Rule" id="MF_00972"/>
    </source>
</evidence>
<dbReference type="CDD" id="cd01285">
    <property type="entry name" value="nucleoside_deaminase"/>
    <property type="match status" value="1"/>
</dbReference>
<comment type="cofactor">
    <cofactor evidence="8">
        <name>Zn(2+)</name>
        <dbReference type="ChEBI" id="CHEBI:29105"/>
    </cofactor>
    <text evidence="8">Binds 1 zinc ion per subunit.</text>
</comment>
<feature type="binding site" evidence="8">
    <location>
        <position position="81"/>
    </location>
    <ligand>
        <name>Zn(2+)</name>
        <dbReference type="ChEBI" id="CHEBI:29105"/>
        <note>catalytic</note>
    </ligand>
</feature>
<comment type="caution">
    <text evidence="10">The sequence shown here is derived from an EMBL/GenBank/DDBJ whole genome shotgun (WGS) entry which is preliminary data.</text>
</comment>
<dbReference type="GO" id="GO:0052717">
    <property type="term" value="F:tRNA-specific adenosine-34 deaminase activity"/>
    <property type="evidence" value="ECO:0007669"/>
    <property type="project" value="UniProtKB-UniRule"/>
</dbReference>
<name>A0A328BAP8_9CAUL</name>
<evidence type="ECO:0000313" key="11">
    <source>
        <dbReference type="Proteomes" id="UP000249524"/>
    </source>
</evidence>
<dbReference type="InterPro" id="IPR016192">
    <property type="entry name" value="APOBEC/CMP_deaminase_Zn-bd"/>
</dbReference>
<dbReference type="AlphaFoldDB" id="A0A328BAP8"/>